<accession>A0A098VS32</accession>
<feature type="compositionally biased region" description="Polar residues" evidence="5">
    <location>
        <begin position="1"/>
        <end position="10"/>
    </location>
</feature>
<dbReference type="InterPro" id="IPR000744">
    <property type="entry name" value="NSF_attach"/>
</dbReference>
<reference evidence="6 7" key="1">
    <citation type="submission" date="2014-04" db="EMBL/GenBank/DDBJ databases">
        <title>A new species of microsporidia sheds light on the evolution of extreme parasitism.</title>
        <authorList>
            <person name="Haag K.L."/>
            <person name="James T.Y."/>
            <person name="Larsson R."/>
            <person name="Schaer T.M."/>
            <person name="Refardt D."/>
            <person name="Pombert J.-F."/>
            <person name="Ebert D."/>
        </authorList>
    </citation>
    <scope>NUCLEOTIDE SEQUENCE [LARGE SCALE GENOMIC DNA]</scope>
    <source>
        <strain evidence="6 7">UGP3</strain>
        <tissue evidence="6">Spores</tissue>
    </source>
</reference>
<dbReference type="EMBL" id="JMKJ01000177">
    <property type="protein sequence ID" value="KGG51848.1"/>
    <property type="molecule type" value="Genomic_DNA"/>
</dbReference>
<dbReference type="GO" id="GO:0031201">
    <property type="term" value="C:SNARE complex"/>
    <property type="evidence" value="ECO:0007669"/>
    <property type="project" value="TreeGrafter"/>
</dbReference>
<comment type="similarity">
    <text evidence="1 4">Belongs to the SNAP family.</text>
</comment>
<sequence>MPPISSSAHASPTKLASKPSPSGKALLAQAEAKFNSSKKSSITWWISSLFSTRMSEEDNVEQAAELFGQAANRFKIDKLWNDAGSAFLRMATCSSIIGERDDELSALVSAASCFKKSEFPQKAIDPLTTASLGYLERGRLHTAARQFRDLGELYEILAGKPIESGDYFTPSSEPFFLKAIEFFQKSSDLFLGEDAIATSNACLIRVGMLAALCKDFPLAVRTFEEMARQSISQALAKWSVKEHLFRASLCMLASRDYDLTSIERAHTSEYITLDSGFSMSLECAFVAVFISSDFEDDLESFNAIVSEFDKMSPFDAWKSALLLLIKQRFDETESLA</sequence>
<feature type="region of interest" description="Disordered" evidence="5">
    <location>
        <begin position="1"/>
        <end position="22"/>
    </location>
</feature>
<keyword evidence="7" id="KW-1185">Reference proteome</keyword>
<dbReference type="CDD" id="cd15832">
    <property type="entry name" value="SNAP"/>
    <property type="match status" value="1"/>
</dbReference>
<evidence type="ECO:0000313" key="6">
    <source>
        <dbReference type="EMBL" id="KGG51848.1"/>
    </source>
</evidence>
<dbReference type="PANTHER" id="PTHR13768:SF8">
    <property type="entry name" value="ALPHA-SOLUBLE NSF ATTACHMENT PROTEIN"/>
    <property type="match status" value="1"/>
</dbReference>
<dbReference type="GO" id="GO:0005774">
    <property type="term" value="C:vacuolar membrane"/>
    <property type="evidence" value="ECO:0007669"/>
    <property type="project" value="TreeGrafter"/>
</dbReference>
<keyword evidence="4" id="KW-0472">Membrane</keyword>
<keyword evidence="2 4" id="KW-0813">Transport</keyword>
<comment type="caution">
    <text evidence="6">The sequence shown here is derived from an EMBL/GenBank/DDBJ whole genome shotgun (WGS) entry which is preliminary data.</text>
</comment>
<dbReference type="GO" id="GO:0005483">
    <property type="term" value="F:soluble NSF attachment protein activity"/>
    <property type="evidence" value="ECO:0007669"/>
    <property type="project" value="TreeGrafter"/>
</dbReference>
<keyword evidence="3 4" id="KW-0653">Protein transport</keyword>
<evidence type="ECO:0000256" key="4">
    <source>
        <dbReference type="RuleBase" id="RU367013"/>
    </source>
</evidence>
<dbReference type="SUPFAM" id="SSF48452">
    <property type="entry name" value="TPR-like"/>
    <property type="match status" value="1"/>
</dbReference>
<proteinExistence type="inferred from homology"/>
<dbReference type="GO" id="GO:0006886">
    <property type="term" value="P:intracellular protein transport"/>
    <property type="evidence" value="ECO:0007669"/>
    <property type="project" value="UniProtKB-UniRule"/>
</dbReference>
<comment type="subcellular location">
    <subcellularLocation>
        <location evidence="4">Membrane</location>
        <topology evidence="4">Peripheral membrane protein</topology>
    </subcellularLocation>
</comment>
<dbReference type="GeneID" id="25259272"/>
<name>A0A098VS32_9MICR</name>
<dbReference type="Gene3D" id="1.25.40.10">
    <property type="entry name" value="Tetratricopeptide repeat domain"/>
    <property type="match status" value="1"/>
</dbReference>
<dbReference type="GO" id="GO:0035494">
    <property type="term" value="P:SNARE complex disassembly"/>
    <property type="evidence" value="ECO:0007669"/>
    <property type="project" value="TreeGrafter"/>
</dbReference>
<organism evidence="6 7">
    <name type="scientific">Mitosporidium daphniae</name>
    <dbReference type="NCBI Taxonomy" id="1485682"/>
    <lineage>
        <taxon>Eukaryota</taxon>
        <taxon>Fungi</taxon>
        <taxon>Fungi incertae sedis</taxon>
        <taxon>Microsporidia</taxon>
        <taxon>Mitosporidium</taxon>
    </lineage>
</organism>
<dbReference type="Proteomes" id="UP000029725">
    <property type="component" value="Unassembled WGS sequence"/>
</dbReference>
<dbReference type="PANTHER" id="PTHR13768">
    <property type="entry name" value="SOLUBLE NSF ATTACHMENT PROTEIN SNAP"/>
    <property type="match status" value="1"/>
</dbReference>
<dbReference type="Pfam" id="PF14938">
    <property type="entry name" value="SNAP"/>
    <property type="match status" value="1"/>
</dbReference>
<evidence type="ECO:0000256" key="1">
    <source>
        <dbReference type="ARBA" id="ARBA00010050"/>
    </source>
</evidence>
<dbReference type="PRINTS" id="PR00448">
    <property type="entry name" value="NSFATTACHMNT"/>
</dbReference>
<dbReference type="GO" id="GO:0019905">
    <property type="term" value="F:syntaxin binding"/>
    <property type="evidence" value="ECO:0007669"/>
    <property type="project" value="TreeGrafter"/>
</dbReference>
<dbReference type="RefSeq" id="XP_013238302.1">
    <property type="nucleotide sequence ID" value="XM_013382848.1"/>
</dbReference>
<protein>
    <submittedName>
        <fullName evidence="6">Uncharacterized protein</fullName>
    </submittedName>
</protein>
<evidence type="ECO:0000256" key="3">
    <source>
        <dbReference type="ARBA" id="ARBA00022927"/>
    </source>
</evidence>
<dbReference type="OrthoDB" id="9984275at2759"/>
<dbReference type="InterPro" id="IPR011990">
    <property type="entry name" value="TPR-like_helical_dom_sf"/>
</dbReference>
<evidence type="ECO:0000256" key="2">
    <source>
        <dbReference type="ARBA" id="ARBA00022448"/>
    </source>
</evidence>
<evidence type="ECO:0000256" key="5">
    <source>
        <dbReference type="SAM" id="MobiDB-lite"/>
    </source>
</evidence>
<dbReference type="VEuPathDB" id="MicrosporidiaDB:DI09_25p80"/>
<dbReference type="HOGENOM" id="CLU_046329_0_2_1"/>
<comment type="function">
    <text evidence="4">Required for vesicular transport between the endoplasmic reticulum and the Golgi apparatus.</text>
</comment>
<keyword evidence="4" id="KW-0931">ER-Golgi transport</keyword>
<gene>
    <name evidence="6" type="ORF">DI09_25p80</name>
</gene>
<dbReference type="AlphaFoldDB" id="A0A098VS32"/>
<evidence type="ECO:0000313" key="7">
    <source>
        <dbReference type="Proteomes" id="UP000029725"/>
    </source>
</evidence>